<organism evidence="1 2">
    <name type="scientific">Paspalum notatum var. saurae</name>
    <dbReference type="NCBI Taxonomy" id="547442"/>
    <lineage>
        <taxon>Eukaryota</taxon>
        <taxon>Viridiplantae</taxon>
        <taxon>Streptophyta</taxon>
        <taxon>Embryophyta</taxon>
        <taxon>Tracheophyta</taxon>
        <taxon>Spermatophyta</taxon>
        <taxon>Magnoliopsida</taxon>
        <taxon>Liliopsida</taxon>
        <taxon>Poales</taxon>
        <taxon>Poaceae</taxon>
        <taxon>PACMAD clade</taxon>
        <taxon>Panicoideae</taxon>
        <taxon>Andropogonodae</taxon>
        <taxon>Paspaleae</taxon>
        <taxon>Paspalinae</taxon>
        <taxon>Paspalum</taxon>
    </lineage>
</organism>
<protein>
    <submittedName>
        <fullName evidence="1">Uncharacterized protein</fullName>
    </submittedName>
</protein>
<dbReference type="InterPro" id="IPR038974">
    <property type="entry name" value="CIF1/2"/>
</dbReference>
<dbReference type="EMBL" id="CP144749">
    <property type="protein sequence ID" value="WVZ77061.1"/>
    <property type="molecule type" value="Genomic_DNA"/>
</dbReference>
<dbReference type="Proteomes" id="UP001341281">
    <property type="component" value="Chromosome 05"/>
</dbReference>
<dbReference type="AlphaFoldDB" id="A0AAQ3WXH9"/>
<accession>A0AAQ3WXH9</accession>
<gene>
    <name evidence="1" type="ORF">U9M48_024963</name>
</gene>
<reference evidence="1 2" key="1">
    <citation type="submission" date="2024-02" db="EMBL/GenBank/DDBJ databases">
        <title>High-quality chromosome-scale genome assembly of Pensacola bahiagrass (Paspalum notatum Flugge var. saurae).</title>
        <authorList>
            <person name="Vega J.M."/>
            <person name="Podio M."/>
            <person name="Orjuela J."/>
            <person name="Siena L.A."/>
            <person name="Pessino S.C."/>
            <person name="Combes M.C."/>
            <person name="Mariac C."/>
            <person name="Albertini E."/>
            <person name="Pupilli F."/>
            <person name="Ortiz J.P.A."/>
            <person name="Leblanc O."/>
        </authorList>
    </citation>
    <scope>NUCLEOTIDE SEQUENCE [LARGE SCALE GENOMIC DNA]</scope>
    <source>
        <strain evidence="1">R1</strain>
        <tissue evidence="1">Leaf</tissue>
    </source>
</reference>
<sequence>MQSACRHRERMRCVISETGMLPMPWRFASSLFAFIVFAALLFSTSFAGRPCNFLTDQHALHRKGEATAGAKQNEPAVVPLGHARMLNVKTNDYSSYDPSPTMDKPHFKLIPN</sequence>
<proteinExistence type="predicted"/>
<keyword evidence="2" id="KW-1185">Reference proteome</keyword>
<evidence type="ECO:0000313" key="2">
    <source>
        <dbReference type="Proteomes" id="UP001341281"/>
    </source>
</evidence>
<dbReference type="PANTHER" id="PTHR35290:SF2">
    <property type="entry name" value="PROTEIN CASPARIAN STRIP INTEGRITY FACTOR 1"/>
    <property type="match status" value="1"/>
</dbReference>
<dbReference type="PANTHER" id="PTHR35290">
    <property type="entry name" value="PROTEIN CASPARIAN STRIP INTEGRITY FACTOR 1-RELATED"/>
    <property type="match status" value="1"/>
</dbReference>
<name>A0AAQ3WXH9_PASNO</name>
<evidence type="ECO:0000313" key="1">
    <source>
        <dbReference type="EMBL" id="WVZ77061.1"/>
    </source>
</evidence>